<feature type="region of interest" description="RNA binding" evidence="6">
    <location>
        <begin position="281"/>
        <end position="287"/>
    </location>
</feature>
<dbReference type="Gene3D" id="3.20.20.105">
    <property type="entry name" value="Queuine tRNA-ribosyltransferase-like"/>
    <property type="match status" value="1"/>
</dbReference>
<dbReference type="GeneID" id="92367071"/>
<dbReference type="OrthoDB" id="10249838at2759"/>
<feature type="domain" description="tRNA-guanine(15) transglycosylase-like" evidence="7">
    <location>
        <begin position="44"/>
        <end position="401"/>
    </location>
</feature>
<dbReference type="NCBIfam" id="TIGR00430">
    <property type="entry name" value="Q_tRNA_tgt"/>
    <property type="match status" value="1"/>
</dbReference>
<feature type="binding site" evidence="6">
    <location>
        <position position="338"/>
    </location>
    <ligand>
        <name>Zn(2+)</name>
        <dbReference type="ChEBI" id="CHEBI:29105"/>
    </ligand>
</feature>
<evidence type="ECO:0000256" key="4">
    <source>
        <dbReference type="ARBA" id="ARBA00022723"/>
    </source>
</evidence>
<dbReference type="RefSeq" id="XP_067067704.1">
    <property type="nucleotide sequence ID" value="XM_067213114.1"/>
</dbReference>
<comment type="function">
    <text evidence="6">Catalytic subunit of the queuine tRNA-ribosyltransferase (TGT) that catalyzes the base-exchange of a guanine (G) residue with queuine (Q) at position 34 (anticodon wobble position) in tRNAs with GU(N) anticodons (tRNA-Asp, -Asn, -His and -Tyr), resulting in the hypermodified nucleoside queuosine (7-(((4,5-cis-dihydroxy-2-cyclopenten-1-yl)amino)methyl)-7-deazaguanosine). Catalysis occurs through a double-displacement mechanism. The nucleophile active site attacks the C1' of nucleotide 34 to detach the guanine base from the RNA, forming a covalent enzyme-RNA intermediate. The proton acceptor active site deprotonates the incoming queuine, allowing a nucleophilic attack on the C1' of the ribose to form the product.</text>
</comment>
<feature type="binding site" evidence="6">
    <location>
        <begin position="122"/>
        <end position="126"/>
    </location>
    <ligand>
        <name>substrate</name>
    </ligand>
</feature>
<feature type="binding site" evidence="6">
    <location>
        <position position="247"/>
    </location>
    <ligand>
        <name>substrate</name>
    </ligand>
</feature>
<reference evidence="8 9" key="1">
    <citation type="submission" date="2016-10" db="EMBL/GenBank/DDBJ databases">
        <title>Reductive evolution of mitochondrial metabolism and differential evolution of invasion-related proteins in Cryptosporidium.</title>
        <authorList>
            <person name="Liu S."/>
            <person name="Roellig D.M."/>
            <person name="Guo Y."/>
            <person name="Li N."/>
            <person name="Frace M.A."/>
            <person name="Tang K."/>
            <person name="Zhang L."/>
            <person name="Feng Y."/>
            <person name="Xiao L."/>
        </authorList>
    </citation>
    <scope>NUCLEOTIDE SEQUENCE [LARGE SCALE GENOMIC DNA]</scope>
    <source>
        <strain evidence="8">30847</strain>
    </source>
</reference>
<comment type="caution">
    <text evidence="6">Lacks conserved residue(s) required for the propagation of feature annotation.</text>
</comment>
<dbReference type="PANTHER" id="PTHR43530:SF1">
    <property type="entry name" value="QUEUINE TRNA-RIBOSYLTRANSFERASE CATALYTIC SUBUNIT 1"/>
    <property type="match status" value="1"/>
</dbReference>
<dbReference type="PANTHER" id="PTHR43530">
    <property type="entry name" value="QUEUINE TRNA-RIBOSYLTRANSFERASE CATALYTIC SUBUNIT 1"/>
    <property type="match status" value="1"/>
</dbReference>
<comment type="caution">
    <text evidence="8">The sequence shown here is derived from an EMBL/GenBank/DDBJ whole genome shotgun (WGS) entry which is preliminary data.</text>
</comment>
<dbReference type="InterPro" id="IPR004803">
    <property type="entry name" value="TGT"/>
</dbReference>
<organism evidence="8 9">
    <name type="scientific">Cryptosporidium andersoni</name>
    <dbReference type="NCBI Taxonomy" id="117008"/>
    <lineage>
        <taxon>Eukaryota</taxon>
        <taxon>Sar</taxon>
        <taxon>Alveolata</taxon>
        <taxon>Apicomplexa</taxon>
        <taxon>Conoidasida</taxon>
        <taxon>Coccidia</taxon>
        <taxon>Eucoccidiorida</taxon>
        <taxon>Eimeriorina</taxon>
        <taxon>Cryptosporidiidae</taxon>
        <taxon>Cryptosporidium</taxon>
    </lineage>
</organism>
<feature type="active site" description="Nucleophile" evidence="6">
    <location>
        <position position="300"/>
    </location>
</feature>
<dbReference type="NCBIfam" id="TIGR00449">
    <property type="entry name" value="tgt_general"/>
    <property type="match status" value="1"/>
</dbReference>
<keyword evidence="2 6" id="KW-0808">Transferase</keyword>
<evidence type="ECO:0000256" key="5">
    <source>
        <dbReference type="ARBA" id="ARBA00022833"/>
    </source>
</evidence>
<dbReference type="GO" id="GO:0006400">
    <property type="term" value="P:tRNA modification"/>
    <property type="evidence" value="ECO:0007669"/>
    <property type="project" value="InterPro"/>
</dbReference>
<keyword evidence="3 6" id="KW-0819">tRNA processing</keyword>
<dbReference type="VEuPathDB" id="CryptoDB:cand_028870"/>
<feature type="binding site" evidence="6">
    <location>
        <position position="368"/>
    </location>
    <ligand>
        <name>Zn(2+)</name>
        <dbReference type="ChEBI" id="CHEBI:29105"/>
    </ligand>
</feature>
<evidence type="ECO:0000313" key="8">
    <source>
        <dbReference type="EMBL" id="OII75858.1"/>
    </source>
</evidence>
<keyword evidence="9" id="KW-1185">Reference proteome</keyword>
<dbReference type="GO" id="GO:0005829">
    <property type="term" value="C:cytosol"/>
    <property type="evidence" value="ECO:0007669"/>
    <property type="project" value="TreeGrafter"/>
</dbReference>
<comment type="catalytic activity">
    <reaction evidence="6">
        <text>guanosine(34) in tRNA + queuine = queuosine(34) in tRNA + guanine</text>
        <dbReference type="Rhea" id="RHEA:16633"/>
        <dbReference type="Rhea" id="RHEA-COMP:10341"/>
        <dbReference type="Rhea" id="RHEA-COMP:18571"/>
        <dbReference type="ChEBI" id="CHEBI:16235"/>
        <dbReference type="ChEBI" id="CHEBI:17433"/>
        <dbReference type="ChEBI" id="CHEBI:74269"/>
        <dbReference type="ChEBI" id="CHEBI:194431"/>
        <dbReference type="EC" id="2.4.2.64"/>
    </reaction>
</comment>
<gene>
    <name evidence="8" type="ORF">cand_028870</name>
</gene>
<evidence type="ECO:0000256" key="6">
    <source>
        <dbReference type="HAMAP-Rule" id="MF_03218"/>
    </source>
</evidence>
<dbReference type="Proteomes" id="UP000186804">
    <property type="component" value="Unassembled WGS sequence"/>
</dbReference>
<feature type="active site" description="Proton acceptor" evidence="6">
    <location>
        <position position="122"/>
    </location>
</feature>
<feature type="binding site" evidence="6">
    <location>
        <position position="340"/>
    </location>
    <ligand>
        <name>Zn(2+)</name>
        <dbReference type="ChEBI" id="CHEBI:29105"/>
    </ligand>
</feature>
<feature type="binding site" evidence="6">
    <location>
        <position position="176"/>
    </location>
    <ligand>
        <name>substrate</name>
    </ligand>
</feature>
<dbReference type="GO" id="GO:0046872">
    <property type="term" value="F:metal ion binding"/>
    <property type="evidence" value="ECO:0007669"/>
    <property type="project" value="UniProtKB-KW"/>
</dbReference>
<evidence type="ECO:0000256" key="1">
    <source>
        <dbReference type="ARBA" id="ARBA00022676"/>
    </source>
</evidence>
<evidence type="ECO:0000256" key="2">
    <source>
        <dbReference type="ARBA" id="ARBA00022679"/>
    </source>
</evidence>
<evidence type="ECO:0000313" key="9">
    <source>
        <dbReference type="Proteomes" id="UP000186804"/>
    </source>
</evidence>
<dbReference type="FunFam" id="3.20.20.105:FF:000004">
    <property type="entry name" value="Queuine tRNA-ribosyltransferase"/>
    <property type="match status" value="1"/>
</dbReference>
<dbReference type="SUPFAM" id="SSF51713">
    <property type="entry name" value="tRNA-guanine transglycosylase"/>
    <property type="match status" value="1"/>
</dbReference>
<name>A0A1J4MNL3_9CRYT</name>
<dbReference type="GO" id="GO:0008479">
    <property type="term" value="F:tRNA-guanosine(34) queuine transglycosylase activity"/>
    <property type="evidence" value="ECO:0007669"/>
    <property type="project" value="UniProtKB-UniRule"/>
</dbReference>
<dbReference type="Pfam" id="PF01702">
    <property type="entry name" value="TGT"/>
    <property type="match status" value="1"/>
</dbReference>
<dbReference type="EMBL" id="LRBS01000076">
    <property type="protein sequence ID" value="OII75858.1"/>
    <property type="molecule type" value="Genomic_DNA"/>
</dbReference>
<keyword evidence="4 6" id="KW-0479">Metal-binding</keyword>
<dbReference type="EC" id="2.4.2.64" evidence="6"/>
<comment type="subunit">
    <text evidence="6">Heterodimer of a catalytic subunit and an accessory subunit.</text>
</comment>
<dbReference type="HAMAP" id="MF_00168">
    <property type="entry name" value="Q_tRNA_Tgt"/>
    <property type="match status" value="1"/>
</dbReference>
<dbReference type="AlphaFoldDB" id="A0A1J4MNL3"/>
<evidence type="ECO:0000259" key="7">
    <source>
        <dbReference type="Pfam" id="PF01702"/>
    </source>
</evidence>
<feature type="binding site" evidence="6">
    <location>
        <position position="343"/>
    </location>
    <ligand>
        <name>Zn(2+)</name>
        <dbReference type="ChEBI" id="CHEBI:29105"/>
    </ligand>
</feature>
<sequence length="438" mass="49777">MSQQINKFSSESEHINSNDQSILPCPQFIRGKSLTFDIQYSCNRARSCILKLPHGKIYTPIFMPVATHGAIKGLSAAQVEELNVPIILGNAYHLSSRPGVKVIKDFGGLHKFMNWNRNLLTDSGGFQMVSLLKFANITEEGVTFKHPYTNATMIFTPEKSIEYQNSIGADIIMQLDDVVSAQCTNYERIKEAVGRTTRWLDRCIKAHKRPYEQNLFGIVQGGVYKELREQSLKDLIARDLPGYAIGGLSGGETKDDFWPIIELCTHPVYGLPYSKPRYVMGVGYTVDILVCVALGADMFDCVYPCRTARFGTAIVKRGLIKLKLSKYSKDFEPIDKCCECYCCKHYTRAALHSIVSKESLSSQLITIHNITFMMKFCSEMRESIKDQTFPEYCQQFLLEYYSAINLDHLPINYEQPKIPSWIINAMEKAQIHIEQFKT</sequence>
<comment type="subcellular location">
    <subcellularLocation>
        <location evidence="6">Cytoplasm</location>
    </subcellularLocation>
</comment>
<evidence type="ECO:0000256" key="3">
    <source>
        <dbReference type="ARBA" id="ARBA00022694"/>
    </source>
</evidence>
<feature type="binding site" evidence="6">
    <location>
        <position position="220"/>
    </location>
    <ligand>
        <name>substrate</name>
    </ligand>
</feature>
<proteinExistence type="inferred from homology"/>
<comment type="similarity">
    <text evidence="6">Belongs to the queuine tRNA-ribosyltransferase family.</text>
</comment>
<dbReference type="InterPro" id="IPR036511">
    <property type="entry name" value="TGT-like_sf"/>
</dbReference>
<comment type="cofactor">
    <cofactor evidence="6">
        <name>Zn(2+)</name>
        <dbReference type="ChEBI" id="CHEBI:29105"/>
    </cofactor>
</comment>
<keyword evidence="6" id="KW-0963">Cytoplasm</keyword>
<keyword evidence="5 6" id="KW-0862">Zinc</keyword>
<dbReference type="InterPro" id="IPR002616">
    <property type="entry name" value="tRNA_ribo_trans-like"/>
</dbReference>
<accession>A0A1J4MNL3</accession>
<keyword evidence="1 6" id="KW-0328">Glycosyltransferase</keyword>
<protein>
    <recommendedName>
        <fullName evidence="6">Queuine tRNA-ribosyltransferase catalytic subunit 1</fullName>
        <ecNumber evidence="6">2.4.2.64</ecNumber>
    </recommendedName>
    <alternativeName>
        <fullName evidence="6">Guanine insertion enzyme</fullName>
    </alternativeName>
    <alternativeName>
        <fullName evidence="6">tRNA-guanine transglycosylase</fullName>
    </alternativeName>
</protein>